<feature type="domain" description="Methyltransferase FkbM" evidence="1">
    <location>
        <begin position="64"/>
        <end position="228"/>
    </location>
</feature>
<organism evidence="2 3">
    <name type="scientific">Moorena bouillonii PNG</name>
    <dbReference type="NCBI Taxonomy" id="568701"/>
    <lineage>
        <taxon>Bacteria</taxon>
        <taxon>Bacillati</taxon>
        <taxon>Cyanobacteriota</taxon>
        <taxon>Cyanophyceae</taxon>
        <taxon>Coleofasciculales</taxon>
        <taxon>Coleofasciculaceae</taxon>
        <taxon>Moorena</taxon>
    </lineage>
</organism>
<dbReference type="InterPro" id="IPR029063">
    <property type="entry name" value="SAM-dependent_MTases_sf"/>
</dbReference>
<dbReference type="PANTHER" id="PTHR34203">
    <property type="entry name" value="METHYLTRANSFERASE, FKBM FAMILY PROTEIN"/>
    <property type="match status" value="1"/>
</dbReference>
<dbReference type="Proteomes" id="UP000186657">
    <property type="component" value="Unassembled WGS sequence"/>
</dbReference>
<dbReference type="PANTHER" id="PTHR34203:SF15">
    <property type="entry name" value="SLL1173 PROTEIN"/>
    <property type="match status" value="1"/>
</dbReference>
<dbReference type="Gene3D" id="3.40.50.150">
    <property type="entry name" value="Vaccinia Virus protein VP39"/>
    <property type="match status" value="1"/>
</dbReference>
<evidence type="ECO:0000313" key="2">
    <source>
        <dbReference type="EMBL" id="OLT57691.1"/>
    </source>
</evidence>
<accession>A0A1U7MVN8</accession>
<dbReference type="NCBIfam" id="TIGR01444">
    <property type="entry name" value="fkbM_fam"/>
    <property type="match status" value="1"/>
</dbReference>
<sequence>MNLPLTIKTHLKELVIGTPFEPAARSIVDLINPPSKDILRSREDDTYVYQIMKRILDKSSNCIDVGANMGSVLTKICQVAPLGEHYAFEPLPRLATRLQKRFSKVHVRQIALSDLEGETTFFHVVDAPALSGLKHRDYTHWGYNNAQTESIAIKTQKLDDILQPDFKVKFIKVDTEGAEFQVFKGAIRTLKTHKPYLVFEFGRTAMVDYKTTPGMMYDFLVNQCGFKFFKLNSWLEGLAPLSKTEFAIICEEGSAWNFLATPYG</sequence>
<evidence type="ECO:0000313" key="3">
    <source>
        <dbReference type="Proteomes" id="UP000186657"/>
    </source>
</evidence>
<dbReference type="InterPro" id="IPR006342">
    <property type="entry name" value="FkbM_mtfrase"/>
</dbReference>
<comment type="caution">
    <text evidence="2">The sequence shown here is derived from an EMBL/GenBank/DDBJ whole genome shotgun (WGS) entry which is preliminary data.</text>
</comment>
<evidence type="ECO:0000259" key="1">
    <source>
        <dbReference type="Pfam" id="PF05050"/>
    </source>
</evidence>
<dbReference type="EMBL" id="MKZS01000001">
    <property type="protein sequence ID" value="OLT57691.1"/>
    <property type="molecule type" value="Genomic_DNA"/>
</dbReference>
<dbReference type="SUPFAM" id="SSF53335">
    <property type="entry name" value="S-adenosyl-L-methionine-dependent methyltransferases"/>
    <property type="match status" value="1"/>
</dbReference>
<dbReference type="RefSeq" id="WP_075895544.1">
    <property type="nucleotide sequence ID" value="NZ_MKZS01000001.1"/>
</dbReference>
<name>A0A1U7MVN8_9CYAN</name>
<keyword evidence="3" id="KW-1185">Reference proteome</keyword>
<reference evidence="2 3" key="1">
    <citation type="submission" date="2016-10" db="EMBL/GenBank/DDBJ databases">
        <title>Comparative genomics uncovers the prolific and rare metabolic potential of the cyanobacterial genus Moorea.</title>
        <authorList>
            <person name="Leao T."/>
            <person name="Castelao G."/>
            <person name="Korobeynikov A."/>
            <person name="Monroe E.A."/>
            <person name="Podell S."/>
            <person name="Glukhov E."/>
            <person name="Allen E."/>
            <person name="Gerwick W.H."/>
            <person name="Gerwick L."/>
        </authorList>
    </citation>
    <scope>NUCLEOTIDE SEQUENCE [LARGE SCALE GENOMIC DNA]</scope>
    <source>
        <strain evidence="2 3">PNG5-198</strain>
    </source>
</reference>
<dbReference type="InterPro" id="IPR052514">
    <property type="entry name" value="SAM-dependent_MTase"/>
</dbReference>
<dbReference type="Pfam" id="PF05050">
    <property type="entry name" value="Methyltransf_21"/>
    <property type="match status" value="1"/>
</dbReference>
<gene>
    <name evidence="2" type="ORF">BJP37_00135</name>
</gene>
<proteinExistence type="predicted"/>
<dbReference type="AlphaFoldDB" id="A0A1U7MVN8"/>
<protein>
    <recommendedName>
        <fullName evidence="1">Methyltransferase FkbM domain-containing protein</fullName>
    </recommendedName>
</protein>